<proteinExistence type="predicted"/>
<feature type="region of interest" description="Disordered" evidence="1">
    <location>
        <begin position="1"/>
        <end position="31"/>
    </location>
</feature>
<feature type="compositionally biased region" description="Basic residues" evidence="1">
    <location>
        <begin position="1"/>
        <end position="16"/>
    </location>
</feature>
<organism evidence="2">
    <name type="scientific">marine sediment metagenome</name>
    <dbReference type="NCBI Taxonomy" id="412755"/>
    <lineage>
        <taxon>unclassified sequences</taxon>
        <taxon>metagenomes</taxon>
        <taxon>ecological metagenomes</taxon>
    </lineage>
</organism>
<dbReference type="AlphaFoldDB" id="A0A0F9QKE0"/>
<reference evidence="2" key="1">
    <citation type="journal article" date="2015" name="Nature">
        <title>Complex archaea that bridge the gap between prokaryotes and eukaryotes.</title>
        <authorList>
            <person name="Spang A."/>
            <person name="Saw J.H."/>
            <person name="Jorgensen S.L."/>
            <person name="Zaremba-Niedzwiedzka K."/>
            <person name="Martijn J."/>
            <person name="Lind A.E."/>
            <person name="van Eijk R."/>
            <person name="Schleper C."/>
            <person name="Guy L."/>
            <person name="Ettema T.J."/>
        </authorList>
    </citation>
    <scope>NUCLEOTIDE SEQUENCE</scope>
</reference>
<sequence>MAMKRVPIRKPKRAKGQKQTLAERLRKAASP</sequence>
<name>A0A0F9QKE0_9ZZZZ</name>
<accession>A0A0F9QKE0</accession>
<gene>
    <name evidence="2" type="ORF">LCGC14_0691530</name>
</gene>
<comment type="caution">
    <text evidence="2">The sequence shown here is derived from an EMBL/GenBank/DDBJ whole genome shotgun (WGS) entry which is preliminary data.</text>
</comment>
<evidence type="ECO:0000313" key="2">
    <source>
        <dbReference type="EMBL" id="KKN44615.1"/>
    </source>
</evidence>
<evidence type="ECO:0000256" key="1">
    <source>
        <dbReference type="SAM" id="MobiDB-lite"/>
    </source>
</evidence>
<dbReference type="EMBL" id="LAZR01001441">
    <property type="protein sequence ID" value="KKN44615.1"/>
    <property type="molecule type" value="Genomic_DNA"/>
</dbReference>
<protein>
    <submittedName>
        <fullName evidence="2">Uncharacterized protein</fullName>
    </submittedName>
</protein>
<feature type="compositionally biased region" description="Basic and acidic residues" evidence="1">
    <location>
        <begin position="21"/>
        <end position="31"/>
    </location>
</feature>
<feature type="non-terminal residue" evidence="2">
    <location>
        <position position="31"/>
    </location>
</feature>